<keyword evidence="2" id="KW-0813">Transport</keyword>
<keyword evidence="5" id="KW-0067">ATP-binding</keyword>
<feature type="transmembrane region" description="Helical" evidence="9">
    <location>
        <begin position="931"/>
        <end position="954"/>
    </location>
</feature>
<dbReference type="InterPro" id="IPR044726">
    <property type="entry name" value="ABCC_6TM_D2"/>
</dbReference>
<evidence type="ECO:0000313" key="12">
    <source>
        <dbReference type="EMBL" id="KAK8059946.1"/>
    </source>
</evidence>
<feature type="transmembrane region" description="Helical" evidence="9">
    <location>
        <begin position="1110"/>
        <end position="1131"/>
    </location>
</feature>
<evidence type="ECO:0000256" key="7">
    <source>
        <dbReference type="ARBA" id="ARBA00023136"/>
    </source>
</evidence>
<dbReference type="SUPFAM" id="SSF52540">
    <property type="entry name" value="P-loop containing nucleoside triphosphate hydrolases"/>
    <property type="match status" value="2"/>
</dbReference>
<feature type="domain" description="ABC transmembrane type-1" evidence="11">
    <location>
        <begin position="889"/>
        <end position="1168"/>
    </location>
</feature>
<evidence type="ECO:0000256" key="6">
    <source>
        <dbReference type="ARBA" id="ARBA00022989"/>
    </source>
</evidence>
<dbReference type="CDD" id="cd18580">
    <property type="entry name" value="ABC_6TM_ABCC_D2"/>
    <property type="match status" value="1"/>
</dbReference>
<feature type="transmembrane region" description="Helical" evidence="9">
    <location>
        <begin position="318"/>
        <end position="337"/>
    </location>
</feature>
<evidence type="ECO:0000313" key="13">
    <source>
        <dbReference type="Proteomes" id="UP001446871"/>
    </source>
</evidence>
<keyword evidence="4" id="KW-0547">Nucleotide-binding</keyword>
<keyword evidence="7 9" id="KW-0472">Membrane</keyword>
<dbReference type="Pfam" id="PF00664">
    <property type="entry name" value="ABC_membrane"/>
    <property type="match status" value="2"/>
</dbReference>
<feature type="transmembrane region" description="Helical" evidence="9">
    <location>
        <begin position="41"/>
        <end position="59"/>
    </location>
</feature>
<dbReference type="SMART" id="SM00382">
    <property type="entry name" value="AAA"/>
    <property type="match status" value="2"/>
</dbReference>
<dbReference type="InterPro" id="IPR044746">
    <property type="entry name" value="ABCC_6TM_D1"/>
</dbReference>
<gene>
    <name evidence="12" type="ORF">PG996_009876</name>
</gene>
<keyword evidence="8" id="KW-0325">Glycoprotein</keyword>
<feature type="domain" description="ABC transmembrane type-1" evidence="11">
    <location>
        <begin position="290"/>
        <end position="561"/>
    </location>
</feature>
<dbReference type="CDD" id="cd18579">
    <property type="entry name" value="ABC_6TM_ABCC_D1"/>
    <property type="match status" value="1"/>
</dbReference>
<evidence type="ECO:0000259" key="11">
    <source>
        <dbReference type="PROSITE" id="PS50929"/>
    </source>
</evidence>
<feature type="transmembrane region" description="Helical" evidence="9">
    <location>
        <begin position="82"/>
        <end position="100"/>
    </location>
</feature>
<evidence type="ECO:0000256" key="8">
    <source>
        <dbReference type="ARBA" id="ARBA00023180"/>
    </source>
</evidence>
<feature type="domain" description="ABC transporter" evidence="10">
    <location>
        <begin position="1208"/>
        <end position="1430"/>
    </location>
</feature>
<keyword evidence="3 9" id="KW-0812">Transmembrane</keyword>
<accession>A0ABR1UPH1</accession>
<dbReference type="InterPro" id="IPR003593">
    <property type="entry name" value="AAA+_ATPase"/>
</dbReference>
<dbReference type="InterPro" id="IPR050173">
    <property type="entry name" value="ABC_transporter_C-like"/>
</dbReference>
<evidence type="ECO:0000256" key="1">
    <source>
        <dbReference type="ARBA" id="ARBA00004141"/>
    </source>
</evidence>
<dbReference type="InterPro" id="IPR056227">
    <property type="entry name" value="TMD0_ABC"/>
</dbReference>
<feature type="transmembrane region" description="Helical" evidence="9">
    <location>
        <begin position="156"/>
        <end position="175"/>
    </location>
</feature>
<comment type="caution">
    <text evidence="12">The sequence shown here is derived from an EMBL/GenBank/DDBJ whole genome shotgun (WGS) entry which is preliminary data.</text>
</comment>
<dbReference type="InterPro" id="IPR036640">
    <property type="entry name" value="ABC1_TM_sf"/>
</dbReference>
<feature type="transmembrane region" description="Helical" evidence="9">
    <location>
        <begin position="120"/>
        <end position="144"/>
    </location>
</feature>
<dbReference type="Gene3D" id="3.40.50.300">
    <property type="entry name" value="P-loop containing nucleotide triphosphate hydrolases"/>
    <property type="match status" value="2"/>
</dbReference>
<evidence type="ECO:0000256" key="4">
    <source>
        <dbReference type="ARBA" id="ARBA00022741"/>
    </source>
</evidence>
<dbReference type="PROSITE" id="PS50929">
    <property type="entry name" value="ABC_TM1F"/>
    <property type="match status" value="2"/>
</dbReference>
<evidence type="ECO:0000256" key="5">
    <source>
        <dbReference type="ARBA" id="ARBA00022840"/>
    </source>
</evidence>
<dbReference type="Pfam" id="PF00005">
    <property type="entry name" value="ABC_tran"/>
    <property type="match status" value="2"/>
</dbReference>
<feature type="transmembrane region" description="Helical" evidence="9">
    <location>
        <begin position="1137"/>
        <end position="1160"/>
    </location>
</feature>
<dbReference type="Gene3D" id="1.20.1560.10">
    <property type="entry name" value="ABC transporter type 1, transmembrane domain"/>
    <property type="match status" value="2"/>
</dbReference>
<evidence type="ECO:0000256" key="2">
    <source>
        <dbReference type="ARBA" id="ARBA00022448"/>
    </source>
</evidence>
<dbReference type="Pfam" id="PF24357">
    <property type="entry name" value="TMD0_ABC"/>
    <property type="match status" value="1"/>
</dbReference>
<protein>
    <submittedName>
        <fullName evidence="12">Multidrug resistance-like protein</fullName>
    </submittedName>
</protein>
<reference evidence="12 13" key="1">
    <citation type="submission" date="2023-01" db="EMBL/GenBank/DDBJ databases">
        <title>Analysis of 21 Apiospora genomes using comparative genomics revels a genus with tremendous synthesis potential of carbohydrate active enzymes and secondary metabolites.</title>
        <authorList>
            <person name="Sorensen T."/>
        </authorList>
    </citation>
    <scope>NUCLEOTIDE SEQUENCE [LARGE SCALE GENOMIC DNA]</scope>
    <source>
        <strain evidence="12 13">CBS 83171</strain>
    </source>
</reference>
<organism evidence="12 13">
    <name type="scientific">Apiospora saccharicola</name>
    <dbReference type="NCBI Taxonomy" id="335842"/>
    <lineage>
        <taxon>Eukaryota</taxon>
        <taxon>Fungi</taxon>
        <taxon>Dikarya</taxon>
        <taxon>Ascomycota</taxon>
        <taxon>Pezizomycotina</taxon>
        <taxon>Sordariomycetes</taxon>
        <taxon>Xylariomycetidae</taxon>
        <taxon>Amphisphaeriales</taxon>
        <taxon>Apiosporaceae</taxon>
        <taxon>Apiospora</taxon>
    </lineage>
</organism>
<feature type="transmembrane region" description="Helical" evidence="9">
    <location>
        <begin position="872"/>
        <end position="899"/>
    </location>
</feature>
<evidence type="ECO:0000256" key="3">
    <source>
        <dbReference type="ARBA" id="ARBA00022692"/>
    </source>
</evidence>
<comment type="subcellular location">
    <subcellularLocation>
        <location evidence="1">Membrane</location>
        <topology evidence="1">Multi-pass membrane protein</topology>
    </subcellularLocation>
</comment>
<dbReference type="InterPro" id="IPR003439">
    <property type="entry name" value="ABC_transporter-like_ATP-bd"/>
</dbReference>
<dbReference type="SUPFAM" id="SSF90123">
    <property type="entry name" value="ABC transporter transmembrane region"/>
    <property type="match status" value="2"/>
</dbReference>
<dbReference type="PANTHER" id="PTHR24223">
    <property type="entry name" value="ATP-BINDING CASSETTE SUB-FAMILY C"/>
    <property type="match status" value="1"/>
</dbReference>
<feature type="transmembrane region" description="Helical" evidence="9">
    <location>
        <begin position="412"/>
        <end position="437"/>
    </location>
</feature>
<dbReference type="InterPro" id="IPR011527">
    <property type="entry name" value="ABC1_TM_dom"/>
</dbReference>
<dbReference type="EMBL" id="JAQQWM010000006">
    <property type="protein sequence ID" value="KAK8059946.1"/>
    <property type="molecule type" value="Genomic_DNA"/>
</dbReference>
<evidence type="ECO:0000259" key="10">
    <source>
        <dbReference type="PROSITE" id="PS50893"/>
    </source>
</evidence>
<sequence length="1430" mass="156313">MAMSAISPNGSPCSSREDGHFGPVTQFCRDGFDFTIAFEQYFFVLAPAACLVLAAPLRLRQLVRRPTVVANHATWITAAKRATNAIFTILQLALVILWAQQPMSENNNSNNDDDGDEGGLRIACVAASGMSLAAGLALSALSYLEHARSLRPSWILNVYLLASLVLDCAVLRTFWLAPVPATIRPVYTASFCLKGAALVLEATGKRRFILHECAGKSAEALSGLYSQALLCWINPLLAVGYRRLLRPGDLYVLDEGLSTRANGERFWEYWGPSMKWPILLPILPRTFLLGFTICQPLVLEQVLSHLEHKGEPAKFGHGLVAAYGLVYFGTAVSTALYKHRIYRLMTTLRGVLISAVFAKSLQINIAAANNAASATLMSVDVETIVEAVENVHELWAMALQVALAMWLLNRQIGISCLGPLIVCTVALGLTFVISPLSKRYMHIWMQRVEERIGATSSVLGQIKNIKMSGLSQTIYRRISRLRREEIKAARPTRTISAISSSLMQMPQMLSPVLAFALYGALDSRSDDGVFNATRVFTSLSLIIFIGSPLFTLIKTIISLNASLACLRRVERFLAMETRADARLLTDASSNDPIVVMMEKVSLGWSKDHEATLEAVTLCIEKGQLVVVTGPIASGKSTLLRGILGEVSIVSGSVTIWRTKLAWCEQAPWLTDASIKKNITGFDDFDPELYKRVIHALDLENDLTRLPEGHETVVGSKGIRLSGGQRARVAIARAVYSRAQIMVLDDAFASLDNQTAGKVFERLFKKESGLLRQWGTTIILASSQPQLLLDSADQLLVLNGGTVSQETSADAILQVQSSSQVAPGEDGIFDEKVGTSRCGPAKVTNDTQVFGLLPQDKAETEGDKRRQTGDSTVYRFFFIDNVGVAFTISLLLAEVLWAFLSTFPTVWLKWWTDADKNSVVGPTFGYYLGGYAGLQTAGMVEFGIVVWFALVMVAAKVGSKLHGTLLHTVMSAPLSFYTSTDIGALVTRFAQDISLIDRLLPFALFISLGDLFTAVAQAILIAVSTAYVAISYPFQIGTLYFLQRGYLRTSRQLRLLDLEEKAPVFSHFLQTLDGLATTRAFDWTQDAISHNHTLVDNAQKPFYLLLMVQQWLTLVLDLMVTGIALLVVGLSFRLRDSISAGLTGVALVQLISFAETLQILIRFWTTLETSIGAVQRIKDFSEETPGENEPSHGDEHPVLASGWPDKGSLQFDGVSTSYGVGDGVSVLDSISLTIEAGQKIGICGRTGSGKSSIFLALLRLVDLSSGSIRVDGVDISTLPREEARKRLICVTQDALVLPGTIRFNLDPFGIASDQTIKDVLGKVGLFEKILRSGGLDGDLEENTLSHGEKQLLSLGRAVLRKDTGKIVLLDEVTSSVDATSEARVQRLIREELSEHTVIAISHRLEAFADFDQVLELKDGRLMEPSHPKEHG</sequence>
<name>A0ABR1UPH1_9PEZI</name>
<dbReference type="InterPro" id="IPR017871">
    <property type="entry name" value="ABC_transporter-like_CS"/>
</dbReference>
<dbReference type="PROSITE" id="PS00211">
    <property type="entry name" value="ABC_TRANSPORTER_1"/>
    <property type="match status" value="2"/>
</dbReference>
<dbReference type="PANTHER" id="PTHR24223:SF399">
    <property type="entry name" value="ABC TRANSPORTER ATNG"/>
    <property type="match status" value="1"/>
</dbReference>
<feature type="domain" description="ABC transporter" evidence="10">
    <location>
        <begin position="595"/>
        <end position="824"/>
    </location>
</feature>
<dbReference type="PROSITE" id="PS50893">
    <property type="entry name" value="ABC_TRANSPORTER_2"/>
    <property type="match status" value="2"/>
</dbReference>
<dbReference type="CDD" id="cd03244">
    <property type="entry name" value="ABCC_MRP_domain2"/>
    <property type="match status" value="1"/>
</dbReference>
<evidence type="ECO:0000256" key="9">
    <source>
        <dbReference type="SAM" id="Phobius"/>
    </source>
</evidence>
<proteinExistence type="predicted"/>
<dbReference type="InterPro" id="IPR027417">
    <property type="entry name" value="P-loop_NTPase"/>
</dbReference>
<keyword evidence="13" id="KW-1185">Reference proteome</keyword>
<dbReference type="Proteomes" id="UP001446871">
    <property type="component" value="Unassembled WGS sequence"/>
</dbReference>
<feature type="transmembrane region" description="Helical" evidence="9">
    <location>
        <begin position="998"/>
        <end position="1019"/>
    </location>
</feature>
<keyword evidence="6 9" id="KW-1133">Transmembrane helix</keyword>